<keyword evidence="2 4" id="KW-0694">RNA-binding</keyword>
<evidence type="ECO:0000259" key="6">
    <source>
        <dbReference type="PROSITE" id="PS50137"/>
    </source>
</evidence>
<sequence length="347" mass="36857">MYKNQLQELAQRSCFSLPSYVCTREGPDHAPCFRAAVTFNGETFEGPSGCTTLRQAEHAAAEVALARLSLRGPSTSLASRVLDETGVYKNLLQETAHRAGLKLPAYTTVRSGPGHSPVFASTVELAGMSFAGDPARTKKQAEKNAAMAAWSSLKRRPEARKEPGAGDEQDHVVVARVLAALKPRSDGKAAPPLPKQCGTGSSPSALRRPSLYRHQWWPRNTPAQPPRTPTAPPAGPMILPPFHLLQQRASSSMDAAAAELVRMLERAAIVRDRAAAEARPPSPCYYAPASAYHRHGAAPRSFAAGGPHAPAVSVRSVIPVCAAPLPRPPAKEGRNGPATSSDAGKRV</sequence>
<feature type="compositionally biased region" description="Polar residues" evidence="5">
    <location>
        <begin position="337"/>
        <end position="347"/>
    </location>
</feature>
<dbReference type="Proteomes" id="UP000823388">
    <property type="component" value="Chromosome 2K"/>
</dbReference>
<evidence type="ECO:0000313" key="8">
    <source>
        <dbReference type="Proteomes" id="UP000823388"/>
    </source>
</evidence>
<feature type="region of interest" description="Disordered" evidence="5">
    <location>
        <begin position="184"/>
        <end position="206"/>
    </location>
</feature>
<reference evidence="7" key="1">
    <citation type="submission" date="2020-05" db="EMBL/GenBank/DDBJ databases">
        <title>WGS assembly of Panicum virgatum.</title>
        <authorList>
            <person name="Lovell J.T."/>
            <person name="Jenkins J."/>
            <person name="Shu S."/>
            <person name="Juenger T.E."/>
            <person name="Schmutz J."/>
        </authorList>
    </citation>
    <scope>NUCLEOTIDE SEQUENCE</scope>
    <source>
        <strain evidence="7">AP13</strain>
    </source>
</reference>
<dbReference type="OrthoDB" id="5988181at2759"/>
<dbReference type="Pfam" id="PF00035">
    <property type="entry name" value="dsrm"/>
    <property type="match status" value="2"/>
</dbReference>
<feature type="domain" description="DRBM" evidence="6">
    <location>
        <begin position="1"/>
        <end position="70"/>
    </location>
</feature>
<dbReference type="PANTHER" id="PTHR46031:SF30">
    <property type="entry name" value="DRBM DOMAIN-CONTAINING PROTEIN"/>
    <property type="match status" value="1"/>
</dbReference>
<feature type="domain" description="DRBM" evidence="6">
    <location>
        <begin position="87"/>
        <end position="155"/>
    </location>
</feature>
<dbReference type="InterPro" id="IPR044451">
    <property type="entry name" value="AtDRB-like_DSRM_2"/>
</dbReference>
<dbReference type="SUPFAM" id="SSF54768">
    <property type="entry name" value="dsRNA-binding domain-like"/>
    <property type="match status" value="2"/>
</dbReference>
<feature type="compositionally biased region" description="Basic and acidic residues" evidence="5">
    <location>
        <begin position="155"/>
        <end position="168"/>
    </location>
</feature>
<feature type="region of interest" description="Disordered" evidence="5">
    <location>
        <begin position="323"/>
        <end position="347"/>
    </location>
</feature>
<dbReference type="InterPro" id="IPR014720">
    <property type="entry name" value="dsRBD_dom"/>
</dbReference>
<gene>
    <name evidence="7" type="ORF">PVAP13_2KG203291</name>
</gene>
<dbReference type="Gene3D" id="3.30.160.20">
    <property type="match status" value="2"/>
</dbReference>
<comment type="function">
    <text evidence="3">Binds double-stranded RNA.</text>
</comment>
<evidence type="ECO:0000256" key="2">
    <source>
        <dbReference type="ARBA" id="ARBA00022884"/>
    </source>
</evidence>
<dbReference type="EMBL" id="CM029039">
    <property type="protein sequence ID" value="KAG2644483.1"/>
    <property type="molecule type" value="Genomic_DNA"/>
</dbReference>
<dbReference type="AlphaFoldDB" id="A0A8T0WIK6"/>
<protein>
    <recommendedName>
        <fullName evidence="6">DRBM domain-containing protein</fullName>
    </recommendedName>
</protein>
<accession>A0A8T0WIK6</accession>
<evidence type="ECO:0000256" key="3">
    <source>
        <dbReference type="ARBA" id="ARBA00037597"/>
    </source>
</evidence>
<evidence type="ECO:0000256" key="5">
    <source>
        <dbReference type="SAM" id="MobiDB-lite"/>
    </source>
</evidence>
<dbReference type="SMART" id="SM00358">
    <property type="entry name" value="DSRM"/>
    <property type="match status" value="2"/>
</dbReference>
<comment type="caution">
    <text evidence="7">The sequence shown here is derived from an EMBL/GenBank/DDBJ whole genome shotgun (WGS) entry which is preliminary data.</text>
</comment>
<dbReference type="CDD" id="cd19908">
    <property type="entry name" value="DSRM_AtDRB-like_rpt2"/>
    <property type="match status" value="1"/>
</dbReference>
<dbReference type="CDD" id="cd19907">
    <property type="entry name" value="DSRM_AtDRB-like_rpt1"/>
    <property type="match status" value="1"/>
</dbReference>
<feature type="region of interest" description="Disordered" evidence="5">
    <location>
        <begin position="135"/>
        <end position="168"/>
    </location>
</feature>
<dbReference type="InterPro" id="IPR044450">
    <property type="entry name" value="AtDRB-like_DSRM_1"/>
</dbReference>
<dbReference type="PANTHER" id="PTHR46031">
    <property type="match status" value="1"/>
</dbReference>
<name>A0A8T0WIK6_PANVG</name>
<keyword evidence="8" id="KW-1185">Reference proteome</keyword>
<dbReference type="PROSITE" id="PS50137">
    <property type="entry name" value="DS_RBD"/>
    <property type="match status" value="2"/>
</dbReference>
<evidence type="ECO:0000256" key="1">
    <source>
        <dbReference type="ARBA" id="ARBA00022737"/>
    </source>
</evidence>
<organism evidence="7 8">
    <name type="scientific">Panicum virgatum</name>
    <name type="common">Blackwell switchgrass</name>
    <dbReference type="NCBI Taxonomy" id="38727"/>
    <lineage>
        <taxon>Eukaryota</taxon>
        <taxon>Viridiplantae</taxon>
        <taxon>Streptophyta</taxon>
        <taxon>Embryophyta</taxon>
        <taxon>Tracheophyta</taxon>
        <taxon>Spermatophyta</taxon>
        <taxon>Magnoliopsida</taxon>
        <taxon>Liliopsida</taxon>
        <taxon>Poales</taxon>
        <taxon>Poaceae</taxon>
        <taxon>PACMAD clade</taxon>
        <taxon>Panicoideae</taxon>
        <taxon>Panicodae</taxon>
        <taxon>Paniceae</taxon>
        <taxon>Panicinae</taxon>
        <taxon>Panicum</taxon>
        <taxon>Panicum sect. Hiantes</taxon>
    </lineage>
</organism>
<dbReference type="GO" id="GO:0003725">
    <property type="term" value="F:double-stranded RNA binding"/>
    <property type="evidence" value="ECO:0007669"/>
    <property type="project" value="InterPro"/>
</dbReference>
<dbReference type="FunFam" id="3.30.160.20:FF:000036">
    <property type="entry name" value="Double-stranded RNA-binding protein 2"/>
    <property type="match status" value="2"/>
</dbReference>
<evidence type="ECO:0000313" key="7">
    <source>
        <dbReference type="EMBL" id="KAG2644483.1"/>
    </source>
</evidence>
<evidence type="ECO:0000256" key="4">
    <source>
        <dbReference type="PROSITE-ProRule" id="PRU00266"/>
    </source>
</evidence>
<keyword evidence="1" id="KW-0677">Repeat</keyword>
<proteinExistence type="predicted"/>